<keyword evidence="3" id="KW-1185">Reference proteome</keyword>
<evidence type="ECO:0000313" key="2">
    <source>
        <dbReference type="EMBL" id="AYF99712.1"/>
    </source>
</evidence>
<gene>
    <name evidence="2" type="ORF">D7I46_00560</name>
</gene>
<feature type="transmembrane region" description="Helical" evidence="1">
    <location>
        <begin position="20"/>
        <end position="43"/>
    </location>
</feature>
<accession>A0A387B7R2</accession>
<evidence type="ECO:0000256" key="1">
    <source>
        <dbReference type="SAM" id="Phobius"/>
    </source>
</evidence>
<dbReference type="Proteomes" id="UP000269374">
    <property type="component" value="Chromosome"/>
</dbReference>
<evidence type="ECO:0000313" key="3">
    <source>
        <dbReference type="Proteomes" id="UP000269374"/>
    </source>
</evidence>
<reference evidence="2 3" key="1">
    <citation type="submission" date="2018-09" db="EMBL/GenBank/DDBJ databases">
        <title>Genome sequencing of strain 1JSPR-7.</title>
        <authorList>
            <person name="Heo J."/>
            <person name="Kim S.-J."/>
            <person name="Kwon S.-W."/>
        </authorList>
    </citation>
    <scope>NUCLEOTIDE SEQUENCE [LARGE SCALE GENOMIC DNA]</scope>
    <source>
        <strain evidence="2 3">1JSPR-7</strain>
    </source>
</reference>
<proteinExistence type="predicted"/>
<dbReference type="EMBL" id="CP032627">
    <property type="protein sequence ID" value="AYF99712.1"/>
    <property type="molecule type" value="Genomic_DNA"/>
</dbReference>
<name>A0A387B7R2_9LACT</name>
<keyword evidence="1" id="KW-0812">Transmembrane</keyword>
<dbReference type="KEGG" id="lact:D7I46_00560"/>
<protein>
    <submittedName>
        <fullName evidence="2">Uncharacterized protein</fullName>
    </submittedName>
</protein>
<sequence>MIKINLQDVNSFYHFKTIKLYWLNFLFIVYIKFELLSIFYLLLREKISVSTYDFLHKLRKNLANRIFEMMITDRKN</sequence>
<organism evidence="2 3">
    <name type="scientific">Lactococcus allomyrinae</name>
    <dbReference type="NCBI Taxonomy" id="2419773"/>
    <lineage>
        <taxon>Bacteria</taxon>
        <taxon>Bacillati</taxon>
        <taxon>Bacillota</taxon>
        <taxon>Bacilli</taxon>
        <taxon>Lactobacillales</taxon>
        <taxon>Streptococcaceae</taxon>
        <taxon>Lactococcus</taxon>
    </lineage>
</organism>
<dbReference type="AlphaFoldDB" id="A0A387B7R2"/>
<keyword evidence="1" id="KW-0472">Membrane</keyword>
<keyword evidence="1" id="KW-1133">Transmembrane helix</keyword>